<sequence length="362" mass="39608">MIEDHFSVGLKRMQLDEAESALDLVGAGMTADQLESETLDFKFPADSLKATFNLLADALVCFVNAHGGTVVPGVDDKATTRADALRGVPETYTLDQIRKGVFDRTQPSITPFVNEKVVDGVRLILVAVPQGVMPHSNRSGLATRRLGKECLPFPPDQQREVMIARGQVDWSAEKSSAEIGDLSIVEFGRLRRLLASRGDRDHLVELGDKALLEALRLLAPDGTVTNAGVLLLAEEESLQRIIPGYGYSYQFRPTAGKEATGRTRGTRPVLAAIETMVDAIETRREIHPLNIAGGRQLQLTDYPRDAVRELIVNALIHRSYETGGTVDRRPGVSRNAPCRQGTPGFRGPGHSGPRHLGRRHRT</sequence>
<feature type="domain" description="Schlafen AlbA-2" evidence="2">
    <location>
        <begin position="35"/>
        <end position="151"/>
    </location>
</feature>
<feature type="compositionally biased region" description="Basic residues" evidence="1">
    <location>
        <begin position="352"/>
        <end position="362"/>
    </location>
</feature>
<dbReference type="Proteomes" id="UP000605992">
    <property type="component" value="Unassembled WGS sequence"/>
</dbReference>
<dbReference type="EMBL" id="BOOR01000008">
    <property type="protein sequence ID" value="GII53281.1"/>
    <property type="molecule type" value="Genomic_DNA"/>
</dbReference>
<reference evidence="3" key="1">
    <citation type="submission" date="2021-01" db="EMBL/GenBank/DDBJ databases">
        <title>Whole genome shotgun sequence of Planotetraspora thailandica NBRC 104271.</title>
        <authorList>
            <person name="Komaki H."/>
            <person name="Tamura T."/>
        </authorList>
    </citation>
    <scope>NUCLEOTIDE SEQUENCE</scope>
    <source>
        <strain evidence="3">NBRC 104271</strain>
    </source>
</reference>
<dbReference type="Gene3D" id="6.10.10.130">
    <property type="match status" value="1"/>
</dbReference>
<evidence type="ECO:0000256" key="1">
    <source>
        <dbReference type="SAM" id="MobiDB-lite"/>
    </source>
</evidence>
<dbReference type="PANTHER" id="PTHR30595">
    <property type="entry name" value="GLPR-RELATED TRANSCRIPTIONAL REPRESSOR"/>
    <property type="match status" value="1"/>
</dbReference>
<dbReference type="InterPro" id="IPR038461">
    <property type="entry name" value="Schlafen_AlbA_2_dom_sf"/>
</dbReference>
<organism evidence="3 4">
    <name type="scientific">Planotetraspora thailandica</name>
    <dbReference type="NCBI Taxonomy" id="487172"/>
    <lineage>
        <taxon>Bacteria</taxon>
        <taxon>Bacillati</taxon>
        <taxon>Actinomycetota</taxon>
        <taxon>Actinomycetes</taxon>
        <taxon>Streptosporangiales</taxon>
        <taxon>Streptosporangiaceae</taxon>
        <taxon>Planotetraspora</taxon>
    </lineage>
</organism>
<dbReference type="InterPro" id="IPR038475">
    <property type="entry name" value="RecG_C_sf"/>
</dbReference>
<comment type="caution">
    <text evidence="3">The sequence shown here is derived from an EMBL/GenBank/DDBJ whole genome shotgun (WGS) entry which is preliminary data.</text>
</comment>
<gene>
    <name evidence="3" type="ORF">Pth03_16700</name>
</gene>
<dbReference type="Gene3D" id="3.30.950.30">
    <property type="entry name" value="Schlafen, AAA domain"/>
    <property type="match status" value="1"/>
</dbReference>
<proteinExistence type="predicted"/>
<protein>
    <recommendedName>
        <fullName evidence="2">Schlafen AlbA-2 domain-containing protein</fullName>
    </recommendedName>
</protein>
<dbReference type="Pfam" id="PF04326">
    <property type="entry name" value="SLFN_AlbA_2"/>
    <property type="match status" value="1"/>
</dbReference>
<name>A0A8J3V1E6_9ACTN</name>
<evidence type="ECO:0000313" key="3">
    <source>
        <dbReference type="EMBL" id="GII53281.1"/>
    </source>
</evidence>
<dbReference type="InterPro" id="IPR007421">
    <property type="entry name" value="Schlafen_AlbA_2_dom"/>
</dbReference>
<dbReference type="AlphaFoldDB" id="A0A8J3V1E6"/>
<evidence type="ECO:0000259" key="2">
    <source>
        <dbReference type="Pfam" id="PF04326"/>
    </source>
</evidence>
<keyword evidence="4" id="KW-1185">Reference proteome</keyword>
<feature type="region of interest" description="Disordered" evidence="1">
    <location>
        <begin position="323"/>
        <end position="362"/>
    </location>
</feature>
<accession>A0A8J3V1E6</accession>
<dbReference type="PANTHER" id="PTHR30595:SF6">
    <property type="entry name" value="SCHLAFEN ALBA-2 DOMAIN-CONTAINING PROTEIN"/>
    <property type="match status" value="1"/>
</dbReference>
<dbReference type="Gene3D" id="3.30.565.60">
    <property type="match status" value="1"/>
</dbReference>
<evidence type="ECO:0000313" key="4">
    <source>
        <dbReference type="Proteomes" id="UP000605992"/>
    </source>
</evidence>